<dbReference type="EMBL" id="MU863664">
    <property type="protein sequence ID" value="KAK4098030.1"/>
    <property type="molecule type" value="Genomic_DNA"/>
</dbReference>
<keyword evidence="2" id="KW-1133">Transmembrane helix</keyword>
<proteinExistence type="predicted"/>
<feature type="transmembrane region" description="Helical" evidence="2">
    <location>
        <begin position="157"/>
        <end position="175"/>
    </location>
</feature>
<evidence type="ECO:0000313" key="4">
    <source>
        <dbReference type="Proteomes" id="UP001305647"/>
    </source>
</evidence>
<protein>
    <submittedName>
        <fullName evidence="3">Uncharacterized protein</fullName>
    </submittedName>
</protein>
<feature type="transmembrane region" description="Helical" evidence="2">
    <location>
        <begin position="212"/>
        <end position="232"/>
    </location>
</feature>
<feature type="transmembrane region" description="Helical" evidence="2">
    <location>
        <begin position="6"/>
        <end position="25"/>
    </location>
</feature>
<gene>
    <name evidence="3" type="ORF">N658DRAFT_526641</name>
</gene>
<feature type="transmembrane region" description="Helical" evidence="2">
    <location>
        <begin position="280"/>
        <end position="299"/>
    </location>
</feature>
<evidence type="ECO:0000256" key="1">
    <source>
        <dbReference type="SAM" id="MobiDB-lite"/>
    </source>
</evidence>
<feature type="region of interest" description="Disordered" evidence="1">
    <location>
        <begin position="380"/>
        <end position="401"/>
    </location>
</feature>
<feature type="region of interest" description="Disordered" evidence="1">
    <location>
        <begin position="341"/>
        <end position="367"/>
    </location>
</feature>
<accession>A0AAN6PXS6</accession>
<comment type="caution">
    <text evidence="3">The sequence shown here is derived from an EMBL/GenBank/DDBJ whole genome shotgun (WGS) entry which is preliminary data.</text>
</comment>
<feature type="transmembrane region" description="Helical" evidence="2">
    <location>
        <begin position="127"/>
        <end position="145"/>
    </location>
</feature>
<feature type="transmembrane region" description="Helical" evidence="2">
    <location>
        <begin position="423"/>
        <end position="444"/>
    </location>
</feature>
<name>A0AAN6PXS6_9PEZI</name>
<evidence type="ECO:0000256" key="2">
    <source>
        <dbReference type="SAM" id="Phobius"/>
    </source>
</evidence>
<keyword evidence="2" id="KW-0812">Transmembrane</keyword>
<dbReference type="Proteomes" id="UP001305647">
    <property type="component" value="Unassembled WGS sequence"/>
</dbReference>
<evidence type="ECO:0000313" key="3">
    <source>
        <dbReference type="EMBL" id="KAK4098030.1"/>
    </source>
</evidence>
<feature type="transmembrane region" description="Helical" evidence="2">
    <location>
        <begin position="64"/>
        <end position="83"/>
    </location>
</feature>
<reference evidence="3" key="2">
    <citation type="submission" date="2023-05" db="EMBL/GenBank/DDBJ databases">
        <authorList>
            <consortium name="Lawrence Berkeley National Laboratory"/>
            <person name="Steindorff A."/>
            <person name="Hensen N."/>
            <person name="Bonometti L."/>
            <person name="Westerberg I."/>
            <person name="Brannstrom I.O."/>
            <person name="Guillou S."/>
            <person name="Cros-Aarteil S."/>
            <person name="Calhoun S."/>
            <person name="Haridas S."/>
            <person name="Kuo A."/>
            <person name="Mondo S."/>
            <person name="Pangilinan J."/>
            <person name="Riley R."/>
            <person name="Labutti K."/>
            <person name="Andreopoulos B."/>
            <person name="Lipzen A."/>
            <person name="Chen C."/>
            <person name="Yanf M."/>
            <person name="Daum C."/>
            <person name="Ng V."/>
            <person name="Clum A."/>
            <person name="Ohm R."/>
            <person name="Martin F."/>
            <person name="Silar P."/>
            <person name="Natvig D."/>
            <person name="Lalanne C."/>
            <person name="Gautier V."/>
            <person name="Ament-Velasquez S.L."/>
            <person name="Kruys A."/>
            <person name="Hutchinson M.I."/>
            <person name="Powell A.J."/>
            <person name="Barry K."/>
            <person name="Miller A.N."/>
            <person name="Grigoriev I.V."/>
            <person name="Debuchy R."/>
            <person name="Gladieux P."/>
            <person name="Thoren M.H."/>
            <person name="Johannesson H."/>
        </authorList>
    </citation>
    <scope>NUCLEOTIDE SEQUENCE</scope>
    <source>
        <strain evidence="3">CBS 757.83</strain>
    </source>
</reference>
<keyword evidence="4" id="KW-1185">Reference proteome</keyword>
<sequence>MLPLTTARLGIVSVLVSVLGALLYIELRGIRWTKLFSTNPADTRWSWYSHTPIQRRWTTLARQFIALILLCLFGAISVPIVFFKTRAEGAAEITGGEATRTQPGPLLPTCDTIGLVDADISGDGIRIAIWTQICFLLAIAVLGTFHCKATGAKELGAGLAVTHFSLAVALVVQYGRGTLSPADAVIGAMILDAQNSALLIQLTTKETLAARWQVGIIAACEVAGLVAVPFLVQGFRRGVLGAARADCEQCLSVFWWAFLRNCPSADAAGVDSDRDMLVFWLYYACRCLCAVQSIFLAAVNIQHFHLAEKDDQPLNGITFPHMAAQWQGPRHGGRGDMETAVPSISPSEQPLRRGRGPRGMETAVPSISPSEWALATPEDHWHDNDELDPGIPQAEPAEGARRRAYNRDLADDGPTASKLRYSAYPSTVTLTYSICGVFALTSMASAEMTMRDSRLRPSSEIFSVGQVTGIVVAGATSVRAAWLFLRMFFGRGRNGRLEFLWPFSSDFLGLLYSPTFIVYPAEGEPGLLLEYSERYGQRPELQLGDVLTVTAQRDVHCSRGAAPGDGIPGIKNSMYLEQISNALVQVPRVGDFLMDELEVRYLFTDASEVRNALLLGADRERQNSLLPGRLIPKKKRKLNKQFVVTGVMLARGLRGPDEDRSAAGQPVLFAYQLQEVRKGFRGEVRMRIVYNEASVAEWSILEGRSTLGGGEAAEMAGAIPSSVE</sequence>
<reference evidence="3" key="1">
    <citation type="journal article" date="2023" name="Mol. Phylogenet. Evol.">
        <title>Genome-scale phylogeny and comparative genomics of the fungal order Sordariales.</title>
        <authorList>
            <person name="Hensen N."/>
            <person name="Bonometti L."/>
            <person name="Westerberg I."/>
            <person name="Brannstrom I.O."/>
            <person name="Guillou S."/>
            <person name="Cros-Aarteil S."/>
            <person name="Calhoun S."/>
            <person name="Haridas S."/>
            <person name="Kuo A."/>
            <person name="Mondo S."/>
            <person name="Pangilinan J."/>
            <person name="Riley R."/>
            <person name="LaButti K."/>
            <person name="Andreopoulos B."/>
            <person name="Lipzen A."/>
            <person name="Chen C."/>
            <person name="Yan M."/>
            <person name="Daum C."/>
            <person name="Ng V."/>
            <person name="Clum A."/>
            <person name="Steindorff A."/>
            <person name="Ohm R.A."/>
            <person name="Martin F."/>
            <person name="Silar P."/>
            <person name="Natvig D.O."/>
            <person name="Lalanne C."/>
            <person name="Gautier V."/>
            <person name="Ament-Velasquez S.L."/>
            <person name="Kruys A."/>
            <person name="Hutchinson M.I."/>
            <person name="Powell A.J."/>
            <person name="Barry K."/>
            <person name="Miller A.N."/>
            <person name="Grigoriev I.V."/>
            <person name="Debuchy R."/>
            <person name="Gladieux P."/>
            <person name="Hiltunen Thoren M."/>
            <person name="Johannesson H."/>
        </authorList>
    </citation>
    <scope>NUCLEOTIDE SEQUENCE</scope>
    <source>
        <strain evidence="3">CBS 757.83</strain>
    </source>
</reference>
<keyword evidence="2" id="KW-0472">Membrane</keyword>
<feature type="transmembrane region" description="Helical" evidence="2">
    <location>
        <begin position="464"/>
        <end position="485"/>
    </location>
</feature>
<organism evidence="3 4">
    <name type="scientific">Parathielavia hyrcaniae</name>
    <dbReference type="NCBI Taxonomy" id="113614"/>
    <lineage>
        <taxon>Eukaryota</taxon>
        <taxon>Fungi</taxon>
        <taxon>Dikarya</taxon>
        <taxon>Ascomycota</taxon>
        <taxon>Pezizomycotina</taxon>
        <taxon>Sordariomycetes</taxon>
        <taxon>Sordariomycetidae</taxon>
        <taxon>Sordariales</taxon>
        <taxon>Chaetomiaceae</taxon>
        <taxon>Parathielavia</taxon>
    </lineage>
</organism>
<dbReference type="AlphaFoldDB" id="A0AAN6PXS6"/>